<feature type="transmembrane region" description="Helical" evidence="17">
    <location>
        <begin position="72"/>
        <end position="94"/>
    </location>
</feature>
<evidence type="ECO:0000256" key="17">
    <source>
        <dbReference type="SAM" id="Phobius"/>
    </source>
</evidence>
<evidence type="ECO:0000256" key="14">
    <source>
        <dbReference type="PIRSR" id="PIRSR600175-1"/>
    </source>
</evidence>
<keyword evidence="4 15" id="KW-0812">Transmembrane</keyword>
<dbReference type="SUPFAM" id="SSF161070">
    <property type="entry name" value="SNF-like"/>
    <property type="match status" value="1"/>
</dbReference>
<dbReference type="GO" id="GO:0046872">
    <property type="term" value="F:metal ion binding"/>
    <property type="evidence" value="ECO:0007669"/>
    <property type="project" value="UniProtKB-KW"/>
</dbReference>
<comment type="subcellular location">
    <subcellularLocation>
        <location evidence="1">Membrane</location>
        <topology evidence="1">Multi-pass membrane protein</topology>
    </subcellularLocation>
</comment>
<evidence type="ECO:0000256" key="10">
    <source>
        <dbReference type="ARBA" id="ARBA00023136"/>
    </source>
</evidence>
<reference evidence="18" key="1">
    <citation type="submission" date="2020-11" db="EMBL/GenBank/DDBJ databases">
        <authorList>
            <person name="Tran Van P."/>
        </authorList>
    </citation>
    <scope>NUCLEOTIDE SEQUENCE</scope>
</reference>
<dbReference type="GO" id="GO:0005283">
    <property type="term" value="F:amino acid:sodium symporter activity"/>
    <property type="evidence" value="ECO:0007669"/>
    <property type="project" value="TreeGrafter"/>
</dbReference>
<evidence type="ECO:0000256" key="7">
    <source>
        <dbReference type="ARBA" id="ARBA00022989"/>
    </source>
</evidence>
<dbReference type="AlphaFoldDB" id="A0A7R8XCB0"/>
<keyword evidence="14" id="KW-0479">Metal-binding</keyword>
<evidence type="ECO:0000256" key="11">
    <source>
        <dbReference type="ARBA" id="ARBA00023180"/>
    </source>
</evidence>
<keyword evidence="12" id="KW-0739">Sodium transport</keyword>
<evidence type="ECO:0000256" key="6">
    <source>
        <dbReference type="ARBA" id="ARBA00022970"/>
    </source>
</evidence>
<dbReference type="EMBL" id="LR901145">
    <property type="protein sequence ID" value="CAD7247904.1"/>
    <property type="molecule type" value="Genomic_DNA"/>
</dbReference>
<dbReference type="PROSITE" id="PS00610">
    <property type="entry name" value="NA_NEUROTRAN_SYMP_1"/>
    <property type="match status" value="1"/>
</dbReference>
<feature type="transmembrane region" description="Helical" evidence="17">
    <location>
        <begin position="306"/>
        <end position="330"/>
    </location>
</feature>
<feature type="binding site" evidence="14">
    <location>
        <position position="418"/>
    </location>
    <ligand>
        <name>Na(+)</name>
        <dbReference type="ChEBI" id="CHEBI:29101"/>
        <label>1</label>
    </ligand>
</feature>
<dbReference type="GO" id="GO:0015179">
    <property type="term" value="F:L-amino acid transmembrane transporter activity"/>
    <property type="evidence" value="ECO:0007669"/>
    <property type="project" value="TreeGrafter"/>
</dbReference>
<proteinExistence type="inferred from homology"/>
<protein>
    <recommendedName>
        <fullName evidence="15">Transporter</fullName>
    </recommendedName>
</protein>
<dbReference type="CDD" id="cd10324">
    <property type="entry name" value="SLC6sbd"/>
    <property type="match status" value="1"/>
</dbReference>
<evidence type="ECO:0000256" key="9">
    <source>
        <dbReference type="ARBA" id="ARBA00023065"/>
    </source>
</evidence>
<dbReference type="InterPro" id="IPR037272">
    <property type="entry name" value="SNS_sf"/>
</dbReference>
<dbReference type="PANTHER" id="PTHR11616:SF321">
    <property type="entry name" value="SODIUM-DEPENDENT NUTRIENT AMINO ACID TRANSPORTER 1-RELATED"/>
    <property type="match status" value="1"/>
</dbReference>
<evidence type="ECO:0000256" key="15">
    <source>
        <dbReference type="RuleBase" id="RU003732"/>
    </source>
</evidence>
<feature type="transmembrane region" description="Helical" evidence="17">
    <location>
        <begin position="564"/>
        <end position="588"/>
    </location>
</feature>
<keyword evidence="6" id="KW-0029">Amino-acid transport</keyword>
<feature type="region of interest" description="Disordered" evidence="16">
    <location>
        <begin position="42"/>
        <end position="62"/>
    </location>
</feature>
<keyword evidence="11" id="KW-0325">Glycoprotein</keyword>
<feature type="transmembrane region" description="Helical" evidence="17">
    <location>
        <begin position="233"/>
        <end position="254"/>
    </location>
</feature>
<feature type="binding site" evidence="14">
    <location>
        <position position="414"/>
    </location>
    <ligand>
        <name>Na(+)</name>
        <dbReference type="ChEBI" id="CHEBI:29101"/>
        <label>1</label>
    </ligand>
</feature>
<feature type="transmembrane region" description="Helical" evidence="17">
    <location>
        <begin position="161"/>
        <end position="182"/>
    </location>
</feature>
<evidence type="ECO:0000313" key="19">
    <source>
        <dbReference type="Proteomes" id="UP000677054"/>
    </source>
</evidence>
<evidence type="ECO:0000256" key="4">
    <source>
        <dbReference type="ARBA" id="ARBA00022692"/>
    </source>
</evidence>
<keyword evidence="3 15" id="KW-0813">Transport</keyword>
<accession>A0A7R8XCB0</accession>
<evidence type="ECO:0000256" key="3">
    <source>
        <dbReference type="ARBA" id="ARBA00022448"/>
    </source>
</evidence>
<feature type="transmembrane region" description="Helical" evidence="17">
    <location>
        <begin position="529"/>
        <end position="552"/>
    </location>
</feature>
<dbReference type="Proteomes" id="UP000677054">
    <property type="component" value="Unassembled WGS sequence"/>
</dbReference>
<sequence length="615" mass="67889">MIPATTHSPKVTSYANQAFDTSGEDPAKLADGSATNGVFVIGGEKPPPYEETPKDEEAGGADRPQWNNQLEFLLSCIAMSVGLGNIWRFPFIAYENGGGAFLIPYLIVLFVIGKPLYFLELVIGQFSSFGCVRMWSAVPAMRGGCLARNHHQKRIGYGQMVATLAVVTYYVSIMATCVFYFIKCFNKELPWAECSNETLSANMTCSENYYKNEVLKQYNSTQGLDEGLGAPEWRLTLCLLFSWAMIVFSLIRGVQSSGRISYFTALFPYVVLITLLILGATLEGAVDGIKYFITPQWGKLALGKVWFAAVSQCFFSLSVGFGSISMYASYNPFNHNVYRDAMIISVMDTFTSLLAGFSIFSILGNLAHTSDKKIDEVVKANTGLAFISYPDAITKLEAVPQLFAAIFFLMLWTLGVGSAVALIGCVITVICDRFPSWDRRIVTVALCIFSFLIGLTYVTPASITNAASKLNFNIVVMKAFPLYLGRTLRTGTRGLLLWRFCHLRSGPAGSGVGRICSDVQYMLGVYPGWYWRLCWGFLTPLSLLVILIYSLVNLEPPSAEKYEFHGAALVGGWLLAALALLMPVISFLHTYFTRDGTSAKEVGPRKKKSHFAFRL</sequence>
<keyword evidence="9" id="KW-0406">Ion transport</keyword>
<dbReference type="OrthoDB" id="6581954at2759"/>
<feature type="binding site" evidence="14">
    <location>
        <position position="81"/>
    </location>
    <ligand>
        <name>Na(+)</name>
        <dbReference type="ChEBI" id="CHEBI:29101"/>
        <label>1</label>
    </ligand>
</feature>
<evidence type="ECO:0000256" key="13">
    <source>
        <dbReference type="ARBA" id="ARBA00037785"/>
    </source>
</evidence>
<keyword evidence="10 17" id="KW-0472">Membrane</keyword>
<evidence type="ECO:0000256" key="8">
    <source>
        <dbReference type="ARBA" id="ARBA00023053"/>
    </source>
</evidence>
<dbReference type="PROSITE" id="PS50267">
    <property type="entry name" value="NA_NEUROTRAN_SYMP_3"/>
    <property type="match status" value="1"/>
</dbReference>
<name>A0A7R8XCB0_9CRUS</name>
<feature type="transmembrane region" description="Helical" evidence="17">
    <location>
        <begin position="441"/>
        <end position="463"/>
    </location>
</feature>
<feature type="transmembrane region" description="Helical" evidence="17">
    <location>
        <begin position="100"/>
        <end position="119"/>
    </location>
</feature>
<feature type="transmembrane region" description="Helical" evidence="17">
    <location>
        <begin position="342"/>
        <end position="363"/>
    </location>
</feature>
<feature type="binding site" evidence="14">
    <location>
        <position position="85"/>
    </location>
    <ligand>
        <name>Na(+)</name>
        <dbReference type="ChEBI" id="CHEBI:29101"/>
        <label>1</label>
    </ligand>
</feature>
<keyword evidence="7 17" id="KW-1133">Transmembrane helix</keyword>
<evidence type="ECO:0000313" key="18">
    <source>
        <dbReference type="EMBL" id="CAD7247904.1"/>
    </source>
</evidence>
<organism evidence="18">
    <name type="scientific">Darwinula stevensoni</name>
    <dbReference type="NCBI Taxonomy" id="69355"/>
    <lineage>
        <taxon>Eukaryota</taxon>
        <taxon>Metazoa</taxon>
        <taxon>Ecdysozoa</taxon>
        <taxon>Arthropoda</taxon>
        <taxon>Crustacea</taxon>
        <taxon>Oligostraca</taxon>
        <taxon>Ostracoda</taxon>
        <taxon>Podocopa</taxon>
        <taxon>Podocopida</taxon>
        <taxon>Darwinulocopina</taxon>
        <taxon>Darwinuloidea</taxon>
        <taxon>Darwinulidae</taxon>
        <taxon>Darwinula</taxon>
    </lineage>
</organism>
<evidence type="ECO:0000256" key="16">
    <source>
        <dbReference type="SAM" id="MobiDB-lite"/>
    </source>
</evidence>
<feature type="binding site" evidence="14">
    <location>
        <position position="316"/>
    </location>
    <ligand>
        <name>Na(+)</name>
        <dbReference type="ChEBI" id="CHEBI:29101"/>
        <label>1</label>
    </ligand>
</feature>
<gene>
    <name evidence="18" type="ORF">DSTB1V02_LOCUS7728</name>
</gene>
<evidence type="ECO:0000256" key="2">
    <source>
        <dbReference type="ARBA" id="ARBA00006459"/>
    </source>
</evidence>
<evidence type="ECO:0000256" key="12">
    <source>
        <dbReference type="ARBA" id="ARBA00023201"/>
    </source>
</evidence>
<feature type="transmembrane region" description="Helical" evidence="17">
    <location>
        <begin position="402"/>
        <end position="429"/>
    </location>
</feature>
<keyword evidence="19" id="KW-1185">Reference proteome</keyword>
<feature type="compositionally biased region" description="Basic and acidic residues" evidence="16">
    <location>
        <begin position="47"/>
        <end position="57"/>
    </location>
</feature>
<feature type="transmembrane region" description="Helical" evidence="17">
    <location>
        <begin position="266"/>
        <end position="286"/>
    </location>
</feature>
<dbReference type="InterPro" id="IPR000175">
    <property type="entry name" value="Na/ntran_symport"/>
</dbReference>
<dbReference type="GO" id="GO:0089718">
    <property type="term" value="P:amino acid import across plasma membrane"/>
    <property type="evidence" value="ECO:0007669"/>
    <property type="project" value="TreeGrafter"/>
</dbReference>
<evidence type="ECO:0000256" key="5">
    <source>
        <dbReference type="ARBA" id="ARBA00022847"/>
    </source>
</evidence>
<dbReference type="EMBL" id="CAJPEV010001628">
    <property type="protein sequence ID" value="CAG0893594.1"/>
    <property type="molecule type" value="Genomic_DNA"/>
</dbReference>
<dbReference type="PANTHER" id="PTHR11616">
    <property type="entry name" value="SODIUM/CHLORIDE DEPENDENT TRANSPORTER"/>
    <property type="match status" value="1"/>
</dbReference>
<dbReference type="PRINTS" id="PR00176">
    <property type="entry name" value="NANEUSMPORT"/>
</dbReference>
<dbReference type="GO" id="GO:0005886">
    <property type="term" value="C:plasma membrane"/>
    <property type="evidence" value="ECO:0007669"/>
    <property type="project" value="TreeGrafter"/>
</dbReference>
<evidence type="ECO:0000256" key="1">
    <source>
        <dbReference type="ARBA" id="ARBA00004141"/>
    </source>
</evidence>
<comment type="function">
    <text evidence="13">Unusual broad substrate spectrum amino acid:sodium cotransporter that promotes absorption of the D isomers of essential amino acids. Neutral amino acids are the preferred substrates, especially methionine and phenylalanine.</text>
</comment>
<comment type="similarity">
    <text evidence="2 15">Belongs to the sodium:neurotransmitter symporter (SNF) (TC 2.A.22) family.</text>
</comment>
<keyword evidence="5 15" id="KW-0769">Symport</keyword>
<dbReference type="Pfam" id="PF00209">
    <property type="entry name" value="SNF"/>
    <property type="match status" value="1"/>
</dbReference>
<keyword evidence="8 14" id="KW-0915">Sodium</keyword>